<evidence type="ECO:0000256" key="1">
    <source>
        <dbReference type="SAM" id="Phobius"/>
    </source>
</evidence>
<keyword evidence="1" id="KW-0472">Membrane</keyword>
<dbReference type="RefSeq" id="WP_308863077.1">
    <property type="nucleotide sequence ID" value="NZ_JAVHUL010000004.1"/>
</dbReference>
<organism evidence="2 3">
    <name type="scientific">Mesonia profundi</name>
    <dbReference type="NCBI Taxonomy" id="3070998"/>
    <lineage>
        <taxon>Bacteria</taxon>
        <taxon>Pseudomonadati</taxon>
        <taxon>Bacteroidota</taxon>
        <taxon>Flavobacteriia</taxon>
        <taxon>Flavobacteriales</taxon>
        <taxon>Flavobacteriaceae</taxon>
        <taxon>Mesonia</taxon>
    </lineage>
</organism>
<evidence type="ECO:0000313" key="2">
    <source>
        <dbReference type="EMBL" id="MDQ7916427.1"/>
    </source>
</evidence>
<dbReference type="EMBL" id="JAVHUL010000004">
    <property type="protein sequence ID" value="MDQ7916427.1"/>
    <property type="molecule type" value="Genomic_DNA"/>
</dbReference>
<dbReference type="PANTHER" id="PTHR37804">
    <property type="entry name" value="CDAA REGULATORY PROTEIN CDAR"/>
    <property type="match status" value="1"/>
</dbReference>
<keyword evidence="3" id="KW-1185">Reference proteome</keyword>
<gene>
    <name evidence="2" type="ORF">RBU60_02485</name>
</gene>
<dbReference type="Proteomes" id="UP001230915">
    <property type="component" value="Unassembled WGS sequence"/>
</dbReference>
<dbReference type="InterPro" id="IPR053154">
    <property type="entry name" value="c-di-AMP_regulator"/>
</dbReference>
<sequence length="319" mass="36712">MLKEQIQRLNRTTFKKTNFKAFFFFFFFALMIWLLIQFSKTYTKEISVPIQFIETPKDKIVEKTKSSIQLRVTENGFVLAWLSLRSPSITSSLEELPVGGNIITYHTDDKEAEILSEIRIDYDNVHFITKKIKIPFIQKETKVVSVIPDIEVSYAPGYNSDEQFVIEPDSIEISGSKKVLDSIKSIYTQKVILKNISSNTKGMVGIDTTPYPKVTYYQQEVEYLVKTKKFTEGRLNIPIEILNAPKDASVSIFPKEVIVIYRVSLDGFEMISKNEFVVVCDFSDLSENQNFLIPKIKKKPSSVNAIRLNINKVQFVLKK</sequence>
<dbReference type="Gene3D" id="2.170.120.30">
    <property type="match status" value="1"/>
</dbReference>
<comment type="caution">
    <text evidence="2">The sequence shown here is derived from an EMBL/GenBank/DDBJ whole genome shotgun (WGS) entry which is preliminary data.</text>
</comment>
<keyword evidence="1" id="KW-0812">Transmembrane</keyword>
<dbReference type="Gene3D" id="2.170.120.40">
    <property type="entry name" value="YbbR-like domain"/>
    <property type="match status" value="1"/>
</dbReference>
<evidence type="ECO:0000313" key="3">
    <source>
        <dbReference type="Proteomes" id="UP001230915"/>
    </source>
</evidence>
<proteinExistence type="predicted"/>
<keyword evidence="1" id="KW-1133">Transmembrane helix</keyword>
<dbReference type="PANTHER" id="PTHR37804:SF1">
    <property type="entry name" value="CDAA REGULATORY PROTEIN CDAR"/>
    <property type="match status" value="1"/>
</dbReference>
<protein>
    <submittedName>
        <fullName evidence="2">YbbR-like domain-containing protein</fullName>
    </submittedName>
</protein>
<feature type="transmembrane region" description="Helical" evidence="1">
    <location>
        <begin position="21"/>
        <end position="39"/>
    </location>
</feature>
<reference evidence="2 3" key="1">
    <citation type="submission" date="2023-08" db="EMBL/GenBank/DDBJ databases">
        <title>Mesonia sp. MT50, isolated from deep-sea sediment of the Mariana Trench.</title>
        <authorList>
            <person name="Fu H."/>
        </authorList>
    </citation>
    <scope>NUCLEOTIDE SEQUENCE [LARGE SCALE GENOMIC DNA]</scope>
    <source>
        <strain evidence="2 3">MT50</strain>
    </source>
</reference>
<name>A0ABU0ZY85_9FLAO</name>
<accession>A0ABU0ZY85</accession>